<evidence type="ECO:0000313" key="2">
    <source>
        <dbReference type="EMBL" id="NKE43739.1"/>
    </source>
</evidence>
<keyword evidence="3" id="KW-1185">Reference proteome</keyword>
<sequence>MPVDATQDGPPRQPPLQALLRGWRILGGILAAQLLFLTLEWPMMGLLACGFIALFFGILAMRDFLAFLLLAGLGMLMVILQLALLETRVTPLSLLNPGAVLVPTAGLHIHPDARRATRRAAGRVRHFQVAALVPAGWEPGQPVPYWVLVVGGPGPARQPWAQPLAQAALAPALDIDEGRDLAREMAARWGSPMPDPPVMVLWVRDAAEVARRSRDRVVAIAVACLAAWPVLFSVALAWSAFSRHRARPSA</sequence>
<organism evidence="2 3">
    <name type="scientific">Falsiroseomonas frigidaquae</name>
    <dbReference type="NCBI Taxonomy" id="487318"/>
    <lineage>
        <taxon>Bacteria</taxon>
        <taxon>Pseudomonadati</taxon>
        <taxon>Pseudomonadota</taxon>
        <taxon>Alphaproteobacteria</taxon>
        <taxon>Acetobacterales</taxon>
        <taxon>Roseomonadaceae</taxon>
        <taxon>Falsiroseomonas</taxon>
    </lineage>
</organism>
<keyword evidence="1" id="KW-0812">Transmembrane</keyword>
<accession>A0ABX1ESY7</accession>
<evidence type="ECO:0000313" key="3">
    <source>
        <dbReference type="Proteomes" id="UP000765160"/>
    </source>
</evidence>
<gene>
    <name evidence="2" type="ORF">HB662_03050</name>
</gene>
<dbReference type="EMBL" id="JAAVTX010000001">
    <property type="protein sequence ID" value="NKE43739.1"/>
    <property type="molecule type" value="Genomic_DNA"/>
</dbReference>
<evidence type="ECO:0000256" key="1">
    <source>
        <dbReference type="SAM" id="Phobius"/>
    </source>
</evidence>
<keyword evidence="1" id="KW-1133">Transmembrane helix</keyword>
<proteinExistence type="predicted"/>
<evidence type="ECO:0008006" key="4">
    <source>
        <dbReference type="Google" id="ProtNLM"/>
    </source>
</evidence>
<protein>
    <recommendedName>
        <fullName evidence="4">DUF58 domain-containing protein</fullName>
    </recommendedName>
</protein>
<keyword evidence="1" id="KW-0472">Membrane</keyword>
<feature type="transmembrane region" description="Helical" evidence="1">
    <location>
        <begin position="217"/>
        <end position="241"/>
    </location>
</feature>
<feature type="transmembrane region" description="Helical" evidence="1">
    <location>
        <begin position="44"/>
        <end position="61"/>
    </location>
</feature>
<comment type="caution">
    <text evidence="2">The sequence shown here is derived from an EMBL/GenBank/DDBJ whole genome shotgun (WGS) entry which is preliminary data.</text>
</comment>
<dbReference type="Proteomes" id="UP000765160">
    <property type="component" value="Unassembled WGS sequence"/>
</dbReference>
<name>A0ABX1ESY7_9PROT</name>
<feature type="transmembrane region" description="Helical" evidence="1">
    <location>
        <begin position="67"/>
        <end position="85"/>
    </location>
</feature>
<reference evidence="2 3" key="1">
    <citation type="submission" date="2020-03" db="EMBL/GenBank/DDBJ databases">
        <title>Roseomonas selenitidurans sp. nov. isolated from soil.</title>
        <authorList>
            <person name="Liu H."/>
        </authorList>
    </citation>
    <scope>NUCLEOTIDE SEQUENCE [LARGE SCALE GENOMIC DNA]</scope>
    <source>
        <strain evidence="2 3">JCM 15073</strain>
    </source>
</reference>
<dbReference type="RefSeq" id="WP_168046992.1">
    <property type="nucleotide sequence ID" value="NZ_JAATJR010000001.1"/>
</dbReference>